<dbReference type="GO" id="GO:0005507">
    <property type="term" value="F:copper ion binding"/>
    <property type="evidence" value="ECO:0007669"/>
    <property type="project" value="InterPro"/>
</dbReference>
<comment type="caution">
    <text evidence="6">The sequence shown here is derived from an EMBL/GenBank/DDBJ whole genome shotgun (WGS) entry which is preliminary data.</text>
</comment>
<comment type="similarity">
    <text evidence="1 2">Belongs to the Cu-Zn superoxide dismutase family.</text>
</comment>
<comment type="catalytic activity">
    <reaction evidence="2">
        <text>2 superoxide + 2 H(+) = H2O2 + O2</text>
        <dbReference type="Rhea" id="RHEA:20696"/>
        <dbReference type="ChEBI" id="CHEBI:15378"/>
        <dbReference type="ChEBI" id="CHEBI:15379"/>
        <dbReference type="ChEBI" id="CHEBI:16240"/>
        <dbReference type="ChEBI" id="CHEBI:18421"/>
        <dbReference type="EC" id="1.15.1.1"/>
    </reaction>
</comment>
<evidence type="ECO:0000256" key="3">
    <source>
        <dbReference type="SAM" id="MobiDB-lite"/>
    </source>
</evidence>
<dbReference type="Pfam" id="PF00080">
    <property type="entry name" value="Sod_Cu"/>
    <property type="match status" value="1"/>
</dbReference>
<sequence>MKRILIALTLLLATAAYAKSVKKVVELKDAKGQSVGTATLKQEKDGVELKLDLKNLPPGEHAIHIHQNAKCDAPDFKSAGGHFNPAGKKHGTENPDGSHNGDMRNIKADAKGMVRGHVENKQVTLAEGAKNSVFANGGTALVVHAKADDMKTDPSGNAGDRIACGLITK</sequence>
<evidence type="ECO:0000259" key="5">
    <source>
        <dbReference type="Pfam" id="PF00080"/>
    </source>
</evidence>
<comment type="cofactor">
    <cofactor evidence="2">
        <name>Cu cation</name>
        <dbReference type="ChEBI" id="CHEBI:23378"/>
    </cofactor>
    <text evidence="2">Binds 1 copper ion per subunit.</text>
</comment>
<feature type="chain" id="PRO_5037344421" description="Superoxide dismutase [Cu-Zn]" evidence="4">
    <location>
        <begin position="19"/>
        <end position="169"/>
    </location>
</feature>
<evidence type="ECO:0000313" key="7">
    <source>
        <dbReference type="Proteomes" id="UP000779809"/>
    </source>
</evidence>
<dbReference type="EMBL" id="JACPNR010000002">
    <property type="protein sequence ID" value="MBI2677284.1"/>
    <property type="molecule type" value="Genomic_DNA"/>
</dbReference>
<name>A0A932A5Y6_9BACT</name>
<keyword evidence="2" id="KW-0862">Zinc</keyword>
<comment type="function">
    <text evidence="2">Destroys radicals which are normally produced within the cells and which are toxic to biological systems.</text>
</comment>
<feature type="region of interest" description="Disordered" evidence="3">
    <location>
        <begin position="76"/>
        <end position="101"/>
    </location>
</feature>
<dbReference type="Proteomes" id="UP000779809">
    <property type="component" value="Unassembled WGS sequence"/>
</dbReference>
<organism evidence="6 7">
    <name type="scientific">Candidatus Korobacter versatilis</name>
    <dbReference type="NCBI Taxonomy" id="658062"/>
    <lineage>
        <taxon>Bacteria</taxon>
        <taxon>Pseudomonadati</taxon>
        <taxon>Acidobacteriota</taxon>
        <taxon>Terriglobia</taxon>
        <taxon>Terriglobales</taxon>
        <taxon>Candidatus Korobacteraceae</taxon>
        <taxon>Candidatus Korobacter</taxon>
    </lineage>
</organism>
<evidence type="ECO:0000256" key="1">
    <source>
        <dbReference type="ARBA" id="ARBA00010457"/>
    </source>
</evidence>
<dbReference type="AlphaFoldDB" id="A0A932A5Y6"/>
<feature type="signal peptide" evidence="4">
    <location>
        <begin position="1"/>
        <end position="18"/>
    </location>
</feature>
<dbReference type="EC" id="1.15.1.1" evidence="2"/>
<keyword evidence="2" id="KW-0560">Oxidoreductase</keyword>
<dbReference type="GO" id="GO:0004784">
    <property type="term" value="F:superoxide dismutase activity"/>
    <property type="evidence" value="ECO:0007669"/>
    <property type="project" value="UniProtKB-EC"/>
</dbReference>
<keyword evidence="4" id="KW-0732">Signal</keyword>
<evidence type="ECO:0000256" key="4">
    <source>
        <dbReference type="SAM" id="SignalP"/>
    </source>
</evidence>
<dbReference type="PANTHER" id="PTHR10003">
    <property type="entry name" value="SUPEROXIDE DISMUTASE CU-ZN -RELATED"/>
    <property type="match status" value="1"/>
</dbReference>
<reference evidence="6" key="1">
    <citation type="submission" date="2020-07" db="EMBL/GenBank/DDBJ databases">
        <title>Huge and variable diversity of episymbiotic CPR bacteria and DPANN archaea in groundwater ecosystems.</title>
        <authorList>
            <person name="He C.Y."/>
            <person name="Keren R."/>
            <person name="Whittaker M."/>
            <person name="Farag I.F."/>
            <person name="Doudna J."/>
            <person name="Cate J.H.D."/>
            <person name="Banfield J.F."/>
        </authorList>
    </citation>
    <scope>NUCLEOTIDE SEQUENCE</scope>
    <source>
        <strain evidence="6">NC_groundwater_580_Pr5_B-0.1um_64_19</strain>
    </source>
</reference>
<keyword evidence="2" id="KW-0186">Copper</keyword>
<dbReference type="InterPro" id="IPR001424">
    <property type="entry name" value="SOD_Cu_Zn_dom"/>
</dbReference>
<evidence type="ECO:0000313" key="6">
    <source>
        <dbReference type="EMBL" id="MBI2677284.1"/>
    </source>
</evidence>
<dbReference type="CDD" id="cd00305">
    <property type="entry name" value="Cu-Zn_Superoxide_Dismutase"/>
    <property type="match status" value="1"/>
</dbReference>
<accession>A0A932A5Y6</accession>
<proteinExistence type="inferred from homology"/>
<dbReference type="InterPro" id="IPR018152">
    <property type="entry name" value="SOD_Cu/Zn_BS"/>
</dbReference>
<feature type="domain" description="Superoxide dismutase copper/zinc binding" evidence="5">
    <location>
        <begin position="36"/>
        <end position="167"/>
    </location>
</feature>
<dbReference type="SUPFAM" id="SSF49329">
    <property type="entry name" value="Cu,Zn superoxide dismutase-like"/>
    <property type="match status" value="1"/>
</dbReference>
<comment type="cofactor">
    <cofactor evidence="2">
        <name>Zn(2+)</name>
        <dbReference type="ChEBI" id="CHEBI:29105"/>
    </cofactor>
    <text evidence="2">Binds 1 zinc ion per subunit.</text>
</comment>
<gene>
    <name evidence="6" type="ORF">HYX28_00725</name>
</gene>
<evidence type="ECO:0000256" key="2">
    <source>
        <dbReference type="RuleBase" id="RU000393"/>
    </source>
</evidence>
<keyword evidence="2" id="KW-0479">Metal-binding</keyword>
<dbReference type="InterPro" id="IPR024134">
    <property type="entry name" value="SOD_Cu/Zn_/chaperone"/>
</dbReference>
<dbReference type="InterPro" id="IPR036423">
    <property type="entry name" value="SOD-like_Cu/Zn_dom_sf"/>
</dbReference>
<dbReference type="Gene3D" id="2.60.40.200">
    <property type="entry name" value="Superoxide dismutase, copper/zinc binding domain"/>
    <property type="match status" value="1"/>
</dbReference>
<protein>
    <recommendedName>
        <fullName evidence="2">Superoxide dismutase [Cu-Zn]</fullName>
        <ecNumber evidence="2">1.15.1.1</ecNumber>
    </recommendedName>
</protein>
<dbReference type="PROSITE" id="PS00332">
    <property type="entry name" value="SOD_CU_ZN_2"/>
    <property type="match status" value="1"/>
</dbReference>